<dbReference type="RefSeq" id="WP_159460067.1">
    <property type="nucleotide sequence ID" value="NZ_FWZX01000001.1"/>
</dbReference>
<dbReference type="PANTHER" id="PTHR45586:SF1">
    <property type="entry name" value="LIPOPOLYSACCHARIDE ASSEMBLY PROTEIN B"/>
    <property type="match status" value="1"/>
</dbReference>
<dbReference type="Pfam" id="PF13469">
    <property type="entry name" value="Sulfotransfer_3"/>
    <property type="match status" value="1"/>
</dbReference>
<evidence type="ECO:0000313" key="5">
    <source>
        <dbReference type="Proteomes" id="UP000192917"/>
    </source>
</evidence>
<dbReference type="InterPro" id="IPR051012">
    <property type="entry name" value="CellSynth/LPSAsmb/PSIAsmb"/>
</dbReference>
<protein>
    <submittedName>
        <fullName evidence="4">Flp pilus assembly protein TadD, contains TPR repeats</fullName>
    </submittedName>
</protein>
<dbReference type="SUPFAM" id="SSF52540">
    <property type="entry name" value="P-loop containing nucleoside triphosphate hydrolases"/>
    <property type="match status" value="1"/>
</dbReference>
<dbReference type="STRING" id="560819.SAMN05428998_101500"/>
<dbReference type="InterPro" id="IPR019734">
    <property type="entry name" value="TPR_rpt"/>
</dbReference>
<dbReference type="Gene3D" id="3.40.50.300">
    <property type="entry name" value="P-loop containing nucleotide triphosphate hydrolases"/>
    <property type="match status" value="1"/>
</dbReference>
<sequence length="622" mass="65964">MLERAVALHRAGRPAEALPLYRRLLQAAPRHPDCQHLYGLALHQAGRGREALPPLERAVALAGDNAAFWRSLVAVLRELGQQERALETLRRALRRLPEDPGLAALQGDLLAAGGDLAGAVGAWRRALEVGPPAAPLLANLGSALNALGRHDEALAAYDRALALDPDLPAALTGRGEALLRLGREAEALAPLGRALEREPGSLPALKALGQAREATGDVEAAVATFRQGLALAPHDAELQAALGQSLQRLGRFEAAREALERALALKPDHTDALTALLQGRALAPDAPEAGRLRSILADEARPLAERAGAGFALARALQRGAAHEAAFAAAAEANALAARARPHDAAGYAAYVEALLAAFPKALFERLAGSGDPDPRPVFVVGLPRSGTSLVEQILASHPAVYGAGELTALPALARALPARLAAAEPWPACAARLDAAALRGLAADYRAAWPAATSGAARVTDKLPANYHYLGLIALALPAARIVACRRDPRDVALSNYFQFFERGQTFSHDLGDLARQVLAHRRLMAHWQALLPPGAILEVDHEALVDDLEGGARRLVAHCGLDWDPACLAFHETERAVQTASLWQVRQPLDRGSVGRWRAYRRQLEPFVAALAAGGWELDD</sequence>
<dbReference type="Pfam" id="PF13414">
    <property type="entry name" value="TPR_11"/>
    <property type="match status" value="1"/>
</dbReference>
<keyword evidence="1" id="KW-0677">Repeat</keyword>
<gene>
    <name evidence="4" type="ORF">SAMN05428998_101500</name>
</gene>
<evidence type="ECO:0000256" key="3">
    <source>
        <dbReference type="PROSITE-ProRule" id="PRU00339"/>
    </source>
</evidence>
<evidence type="ECO:0000256" key="2">
    <source>
        <dbReference type="ARBA" id="ARBA00022803"/>
    </source>
</evidence>
<dbReference type="AlphaFoldDB" id="A0A1Y6BBM6"/>
<proteinExistence type="predicted"/>
<keyword evidence="5" id="KW-1185">Reference proteome</keyword>
<feature type="repeat" description="TPR" evidence="3">
    <location>
        <begin position="134"/>
        <end position="167"/>
    </location>
</feature>
<feature type="repeat" description="TPR" evidence="3">
    <location>
        <begin position="66"/>
        <end position="99"/>
    </location>
</feature>
<dbReference type="Proteomes" id="UP000192917">
    <property type="component" value="Unassembled WGS sequence"/>
</dbReference>
<name>A0A1Y6BBM6_9PROT</name>
<accession>A0A1Y6BBM6</accession>
<dbReference type="Pfam" id="PF14559">
    <property type="entry name" value="TPR_19"/>
    <property type="match status" value="2"/>
</dbReference>
<dbReference type="PROSITE" id="PS50293">
    <property type="entry name" value="TPR_REGION"/>
    <property type="match status" value="2"/>
</dbReference>
<feature type="repeat" description="TPR" evidence="3">
    <location>
        <begin position="236"/>
        <end position="269"/>
    </location>
</feature>
<dbReference type="InterPro" id="IPR027417">
    <property type="entry name" value="P-loop_NTPase"/>
</dbReference>
<dbReference type="Pfam" id="PF13432">
    <property type="entry name" value="TPR_16"/>
    <property type="match status" value="1"/>
</dbReference>
<dbReference type="EMBL" id="FWZX01000001">
    <property type="protein sequence ID" value="SME92477.1"/>
    <property type="molecule type" value="Genomic_DNA"/>
</dbReference>
<dbReference type="PANTHER" id="PTHR45586">
    <property type="entry name" value="TPR REPEAT-CONTAINING PROTEIN PA4667"/>
    <property type="match status" value="1"/>
</dbReference>
<dbReference type="PROSITE" id="PS50005">
    <property type="entry name" value="TPR"/>
    <property type="match status" value="4"/>
</dbReference>
<keyword evidence="2 3" id="KW-0802">TPR repeat</keyword>
<reference evidence="4 5" key="1">
    <citation type="submission" date="2017-04" db="EMBL/GenBank/DDBJ databases">
        <authorList>
            <person name="Afonso C.L."/>
            <person name="Miller P.J."/>
            <person name="Scott M.A."/>
            <person name="Spackman E."/>
            <person name="Goraichik I."/>
            <person name="Dimitrov K.M."/>
            <person name="Suarez D.L."/>
            <person name="Swayne D.E."/>
        </authorList>
    </citation>
    <scope>NUCLEOTIDE SEQUENCE [LARGE SCALE GENOMIC DNA]</scope>
    <source>
        <strain evidence="4 5">USBA 355</strain>
    </source>
</reference>
<organism evidence="4 5">
    <name type="scientific">Tistlia consotensis USBA 355</name>
    <dbReference type="NCBI Taxonomy" id="560819"/>
    <lineage>
        <taxon>Bacteria</taxon>
        <taxon>Pseudomonadati</taxon>
        <taxon>Pseudomonadota</taxon>
        <taxon>Alphaproteobacteria</taxon>
        <taxon>Rhodospirillales</taxon>
        <taxon>Rhodovibrionaceae</taxon>
        <taxon>Tistlia</taxon>
    </lineage>
</organism>
<feature type="repeat" description="TPR" evidence="3">
    <location>
        <begin position="202"/>
        <end position="235"/>
    </location>
</feature>
<evidence type="ECO:0000313" key="4">
    <source>
        <dbReference type="EMBL" id="SME92477.1"/>
    </source>
</evidence>
<dbReference type="SUPFAM" id="SSF48452">
    <property type="entry name" value="TPR-like"/>
    <property type="match status" value="1"/>
</dbReference>
<dbReference type="Gene3D" id="1.25.40.10">
    <property type="entry name" value="Tetratricopeptide repeat domain"/>
    <property type="match status" value="3"/>
</dbReference>
<dbReference type="InterPro" id="IPR011990">
    <property type="entry name" value="TPR-like_helical_dom_sf"/>
</dbReference>
<evidence type="ECO:0000256" key="1">
    <source>
        <dbReference type="ARBA" id="ARBA00022737"/>
    </source>
</evidence>
<dbReference type="SMART" id="SM00028">
    <property type="entry name" value="TPR"/>
    <property type="match status" value="8"/>
</dbReference>